<comment type="caution">
    <text evidence="2">The sequence shown here is derived from an EMBL/GenBank/DDBJ whole genome shotgun (WGS) entry which is preliminary data.</text>
</comment>
<reference evidence="2 3" key="1">
    <citation type="journal article" date="2021" name="Sci. Rep.">
        <title>The genome of the diatom Chaetoceros tenuissimus carries an ancient integrated fragment of an extant virus.</title>
        <authorList>
            <person name="Hongo Y."/>
            <person name="Kimura K."/>
            <person name="Takaki Y."/>
            <person name="Yoshida Y."/>
            <person name="Baba S."/>
            <person name="Kobayashi G."/>
            <person name="Nagasaki K."/>
            <person name="Hano T."/>
            <person name="Tomaru Y."/>
        </authorList>
    </citation>
    <scope>NUCLEOTIDE SEQUENCE [LARGE SCALE GENOMIC DNA]</scope>
    <source>
        <strain evidence="2 3">NIES-3715</strain>
    </source>
</reference>
<feature type="region of interest" description="Disordered" evidence="1">
    <location>
        <begin position="172"/>
        <end position="213"/>
    </location>
</feature>
<dbReference type="Proteomes" id="UP001054902">
    <property type="component" value="Unassembled WGS sequence"/>
</dbReference>
<dbReference type="EMBL" id="BLLK01000057">
    <property type="protein sequence ID" value="GFH56896.1"/>
    <property type="molecule type" value="Genomic_DNA"/>
</dbReference>
<protein>
    <submittedName>
        <fullName evidence="2">Uncharacterized protein</fullName>
    </submittedName>
</protein>
<evidence type="ECO:0000313" key="3">
    <source>
        <dbReference type="Proteomes" id="UP001054902"/>
    </source>
</evidence>
<evidence type="ECO:0000256" key="1">
    <source>
        <dbReference type="SAM" id="MobiDB-lite"/>
    </source>
</evidence>
<accession>A0AAD3HB64</accession>
<proteinExistence type="predicted"/>
<keyword evidence="3" id="KW-1185">Reference proteome</keyword>
<dbReference type="AlphaFoldDB" id="A0AAD3HB64"/>
<sequence>MKVSKKYPGGNYPLHKICCSENPTFHREFKLQDWLEGDDVHLTPLHYLFINPNTDVDTIKTLLTSYQDGNNSEIQKRAAEWIENRWTKKDRNSYEYPLHERCRSDNPTFDREYTLQDWLEEDDIDLTPLHYIFTNPTVDEHTIQPILTAFERAYNGFEANLEEEFNVTTSLQSDAAQASLSKEVTSTSTKPIEGSDEVEVSEQKTPASERTPP</sequence>
<feature type="compositionally biased region" description="Polar residues" evidence="1">
    <location>
        <begin position="203"/>
        <end position="213"/>
    </location>
</feature>
<organism evidence="2 3">
    <name type="scientific">Chaetoceros tenuissimus</name>
    <dbReference type="NCBI Taxonomy" id="426638"/>
    <lineage>
        <taxon>Eukaryota</taxon>
        <taxon>Sar</taxon>
        <taxon>Stramenopiles</taxon>
        <taxon>Ochrophyta</taxon>
        <taxon>Bacillariophyta</taxon>
        <taxon>Coscinodiscophyceae</taxon>
        <taxon>Chaetocerotophycidae</taxon>
        <taxon>Chaetocerotales</taxon>
        <taxon>Chaetocerotaceae</taxon>
        <taxon>Chaetoceros</taxon>
    </lineage>
</organism>
<gene>
    <name evidence="2" type="ORF">CTEN210_13372</name>
</gene>
<feature type="compositionally biased region" description="Low complexity" evidence="1">
    <location>
        <begin position="172"/>
        <end position="181"/>
    </location>
</feature>
<name>A0AAD3HB64_9STRA</name>
<evidence type="ECO:0000313" key="2">
    <source>
        <dbReference type="EMBL" id="GFH56896.1"/>
    </source>
</evidence>